<dbReference type="EMBL" id="CP020557">
    <property type="protein sequence ID" value="ARF67579.1"/>
    <property type="molecule type" value="Genomic_DNA"/>
</dbReference>
<proteinExistence type="predicted"/>
<reference evidence="1 2" key="1">
    <citation type="submission" date="2017-03" db="EMBL/GenBank/DDBJ databases">
        <title>Paenibacillus larvae genome sequencing.</title>
        <authorList>
            <person name="Dingman D.W."/>
        </authorList>
    </citation>
    <scope>NUCLEOTIDE SEQUENCE [LARGE SCALE GENOMIC DNA]</scope>
    <source>
        <strain evidence="1 2">SAG 10367</strain>
    </source>
</reference>
<dbReference type="AlphaFoldDB" id="A0A1U9YLD4"/>
<protein>
    <submittedName>
        <fullName evidence="1">Uncharacterized protein</fullName>
    </submittedName>
</protein>
<accession>A0A1U9YLD4</accession>
<dbReference type="GeneID" id="64220161"/>
<organism evidence="1 2">
    <name type="scientific">Paenibacillus larvae subsp. pulvifaciens</name>
    <dbReference type="NCBI Taxonomy" id="1477"/>
    <lineage>
        <taxon>Bacteria</taxon>
        <taxon>Bacillati</taxon>
        <taxon>Bacillota</taxon>
        <taxon>Bacilli</taxon>
        <taxon>Bacillales</taxon>
        <taxon>Paenibacillaceae</taxon>
        <taxon>Paenibacillus</taxon>
    </lineage>
</organism>
<dbReference type="Proteomes" id="UP000192727">
    <property type="component" value="Chromosome"/>
</dbReference>
<evidence type="ECO:0000313" key="1">
    <source>
        <dbReference type="EMBL" id="ARF67579.1"/>
    </source>
</evidence>
<dbReference type="RefSeq" id="WP_077995899.1">
    <property type="nucleotide sequence ID" value="NZ_CP019794.1"/>
</dbReference>
<evidence type="ECO:0000313" key="2">
    <source>
        <dbReference type="Proteomes" id="UP000192727"/>
    </source>
</evidence>
<gene>
    <name evidence="1" type="ORF">B7C51_06710</name>
</gene>
<name>A0A1U9YLD4_9BACL</name>
<sequence>MYKVFIEYKILEEFCEHYMDFMKIQTEKHGITWMEGTDQPLLFVELWDNVSLEEFETMKKERKAPSHPEWGKLEGWVKGGLSKLHIWHFKVL</sequence>